<dbReference type="Proteomes" id="UP001652432">
    <property type="component" value="Unassembled WGS sequence"/>
</dbReference>
<dbReference type="InterPro" id="IPR001646">
    <property type="entry name" value="5peptide_repeat"/>
</dbReference>
<protein>
    <submittedName>
        <fullName evidence="1">Pentapeptide repeat-containing protein</fullName>
    </submittedName>
</protein>
<dbReference type="RefSeq" id="WP_262574949.1">
    <property type="nucleotide sequence ID" value="NZ_JAOQKJ010000007.1"/>
</dbReference>
<accession>A0ABT2T3K9</accession>
<dbReference type="SUPFAM" id="SSF141571">
    <property type="entry name" value="Pentapeptide repeat-like"/>
    <property type="match status" value="1"/>
</dbReference>
<proteinExistence type="predicted"/>
<gene>
    <name evidence="1" type="ORF">OCV77_10060</name>
</gene>
<comment type="caution">
    <text evidence="1">The sequence shown here is derived from an EMBL/GenBank/DDBJ whole genome shotgun (WGS) entry which is preliminary data.</text>
</comment>
<keyword evidence="2" id="KW-1185">Reference proteome</keyword>
<dbReference type="InterPro" id="IPR052949">
    <property type="entry name" value="PA_immunity-related"/>
</dbReference>
<evidence type="ECO:0000313" key="1">
    <source>
        <dbReference type="EMBL" id="MCU6744841.1"/>
    </source>
</evidence>
<name>A0ABT2T3K9_9FIRM</name>
<dbReference type="PANTHER" id="PTHR42999:SF1">
    <property type="entry name" value="PENTAPEPTIDE REPEAT-CONTAINING PROTEIN"/>
    <property type="match status" value="1"/>
</dbReference>
<evidence type="ECO:0000313" key="2">
    <source>
        <dbReference type="Proteomes" id="UP001652432"/>
    </source>
</evidence>
<reference evidence="1 2" key="1">
    <citation type="journal article" date="2021" name="ISME Commun">
        <title>Automated analysis of genomic sequences facilitates high-throughput and comprehensive description of bacteria.</title>
        <authorList>
            <person name="Hitch T.C.A."/>
        </authorList>
    </citation>
    <scope>NUCLEOTIDE SEQUENCE [LARGE SCALE GENOMIC DNA]</scope>
    <source>
        <strain evidence="1 2">Sanger_18</strain>
    </source>
</reference>
<dbReference type="PANTHER" id="PTHR42999">
    <property type="entry name" value="ANTIBIOTIC RESISTANCE PROTEIN MCBG"/>
    <property type="match status" value="1"/>
</dbReference>
<dbReference type="EMBL" id="JAOQKJ010000007">
    <property type="protein sequence ID" value="MCU6744841.1"/>
    <property type="molecule type" value="Genomic_DNA"/>
</dbReference>
<sequence length="231" mass="27035">MGRGKQRRKYKQKQKRIEKAKRGKLVRFDLQNSSKKYSGFSNKYCYQTNIHKLIYKDAKFHNIKFQSSNITNCNYKNALFKGIDFCNCNLKNSTFIGASFENVIFMNCNLKGADFTGAKFHNVYFIMTNTEVAKGVDKEKVRILNTYPKNVQFDSNCEVALFRLGQINKIYKYHVLHVSPTKINMWMMLILLEKYGEGTGRALNALVGRKDKRFFYTVASYMNFIESYLKL</sequence>
<dbReference type="Pfam" id="PF00805">
    <property type="entry name" value="Pentapeptide"/>
    <property type="match status" value="1"/>
</dbReference>
<organism evidence="1 2">
    <name type="scientific">Suilimivivens aceti</name>
    <dbReference type="NCBI Taxonomy" id="2981774"/>
    <lineage>
        <taxon>Bacteria</taxon>
        <taxon>Bacillati</taxon>
        <taxon>Bacillota</taxon>
        <taxon>Clostridia</taxon>
        <taxon>Lachnospirales</taxon>
        <taxon>Lachnospiraceae</taxon>
        <taxon>Suilimivivens</taxon>
    </lineage>
</organism>
<dbReference type="Gene3D" id="2.160.20.80">
    <property type="entry name" value="E3 ubiquitin-protein ligase SopA"/>
    <property type="match status" value="1"/>
</dbReference>